<dbReference type="InterPro" id="IPR001357">
    <property type="entry name" value="BRCT_dom"/>
</dbReference>
<reference evidence="21 22" key="1">
    <citation type="submission" date="2016-07" db="EMBL/GenBank/DDBJ databases">
        <title>Multiple horizontal gene transfer events from other fungi enriched the ability of initially mycotrophic Trichoderma (Ascomycota) to feed on dead plant biomass.</title>
        <authorList>
            <consortium name="DOE Joint Genome Institute"/>
            <person name="Aerts A."/>
            <person name="Atanasova L."/>
            <person name="Chenthamara K."/>
            <person name="Zhang J."/>
            <person name="Grujic M."/>
            <person name="Henrissat B."/>
            <person name="Kuo A."/>
            <person name="Salamov A."/>
            <person name="Lipzen A."/>
            <person name="Labutti K."/>
            <person name="Barry K."/>
            <person name="Miao Y."/>
            <person name="Rahimi M.J."/>
            <person name="Shen Q."/>
            <person name="Grigoriev I.V."/>
            <person name="Kubicek C.P."/>
            <person name="Druzhinina I.S."/>
        </authorList>
    </citation>
    <scope>NUCLEOTIDE SEQUENCE [LARGE SCALE GENOMIC DNA]</scope>
    <source>
        <strain evidence="21 22">ATCC 18648</strain>
    </source>
</reference>
<dbReference type="Gene3D" id="3.40.50.10190">
    <property type="entry name" value="BRCT domain"/>
    <property type="match status" value="1"/>
</dbReference>
<dbReference type="InterPro" id="IPR036420">
    <property type="entry name" value="BRCT_dom_sf"/>
</dbReference>
<feature type="region of interest" description="Disordered" evidence="19">
    <location>
        <begin position="466"/>
        <end position="508"/>
    </location>
</feature>
<dbReference type="Gene3D" id="3.30.210.10">
    <property type="entry name" value="DNA polymerase, thumb domain"/>
    <property type="match status" value="1"/>
</dbReference>
<dbReference type="FunFam" id="1.10.150.20:FF:000010">
    <property type="entry name" value="DNA polymerase lambda"/>
    <property type="match status" value="1"/>
</dbReference>
<feature type="compositionally biased region" description="Polar residues" evidence="19">
    <location>
        <begin position="386"/>
        <end position="399"/>
    </location>
</feature>
<dbReference type="InterPro" id="IPR019843">
    <property type="entry name" value="DNA_pol-X_BS"/>
</dbReference>
<dbReference type="InterPro" id="IPR002054">
    <property type="entry name" value="DNA-dir_DNA_pol_X"/>
</dbReference>
<dbReference type="SMART" id="SM00483">
    <property type="entry name" value="POLXc"/>
    <property type="match status" value="1"/>
</dbReference>
<dbReference type="PANTHER" id="PTHR11276">
    <property type="entry name" value="DNA POLYMERASE TYPE-X FAMILY MEMBER"/>
    <property type="match status" value="1"/>
</dbReference>
<feature type="compositionally biased region" description="Polar residues" evidence="19">
    <location>
        <begin position="54"/>
        <end position="71"/>
    </location>
</feature>
<dbReference type="InterPro" id="IPR037160">
    <property type="entry name" value="DNA_Pol_thumb_sf"/>
</dbReference>
<keyword evidence="13" id="KW-0238">DNA-binding</keyword>
<dbReference type="AlphaFoldDB" id="A0A2T4C3K6"/>
<dbReference type="SUPFAM" id="SSF81301">
    <property type="entry name" value="Nucleotidyltransferase"/>
    <property type="match status" value="1"/>
</dbReference>
<dbReference type="EC" id="2.7.7.7" evidence="4"/>
<dbReference type="InterPro" id="IPR010996">
    <property type="entry name" value="HHH_MUS81"/>
</dbReference>
<dbReference type="InterPro" id="IPR018944">
    <property type="entry name" value="DNA_pol_lambd_fingers_domain"/>
</dbReference>
<dbReference type="Gene3D" id="1.10.150.20">
    <property type="entry name" value="5' to 3' exonuclease, C-terminal subdomain"/>
    <property type="match status" value="1"/>
</dbReference>
<dbReference type="PANTHER" id="PTHR11276:SF28">
    <property type="entry name" value="DNA POLYMERASE LAMBDA"/>
    <property type="match status" value="1"/>
</dbReference>
<evidence type="ECO:0000256" key="17">
    <source>
        <dbReference type="ARBA" id="ARBA00049244"/>
    </source>
</evidence>
<dbReference type="Gene3D" id="1.10.150.110">
    <property type="entry name" value="DNA polymerase beta, N-terminal domain-like"/>
    <property type="match status" value="1"/>
</dbReference>
<evidence type="ECO:0000313" key="22">
    <source>
        <dbReference type="Proteomes" id="UP000240760"/>
    </source>
</evidence>
<comment type="catalytic activity">
    <reaction evidence="17">
        <text>DNA(n) + a 2'-deoxyribonucleoside 5'-triphosphate = DNA(n+1) + diphosphate</text>
        <dbReference type="Rhea" id="RHEA:22508"/>
        <dbReference type="Rhea" id="RHEA-COMP:17339"/>
        <dbReference type="Rhea" id="RHEA-COMP:17340"/>
        <dbReference type="ChEBI" id="CHEBI:33019"/>
        <dbReference type="ChEBI" id="CHEBI:61560"/>
        <dbReference type="ChEBI" id="CHEBI:173112"/>
        <dbReference type="EC" id="2.7.7.7"/>
    </reaction>
</comment>
<dbReference type="PROSITE" id="PS50172">
    <property type="entry name" value="BRCT"/>
    <property type="match status" value="1"/>
</dbReference>
<feature type="region of interest" description="Disordered" evidence="19">
    <location>
        <begin position="53"/>
        <end position="128"/>
    </location>
</feature>
<keyword evidence="12" id="KW-0239">DNA-directed DNA polymerase</keyword>
<dbReference type="InterPro" id="IPR022312">
    <property type="entry name" value="DNA_pol_X"/>
</dbReference>
<dbReference type="Proteomes" id="UP000240760">
    <property type="component" value="Unassembled WGS sequence"/>
</dbReference>
<evidence type="ECO:0000256" key="18">
    <source>
        <dbReference type="PIRSR" id="PIRSR622312-50"/>
    </source>
</evidence>
<dbReference type="GO" id="GO:0006303">
    <property type="term" value="P:double-strand break repair via nonhomologous end joining"/>
    <property type="evidence" value="ECO:0007669"/>
    <property type="project" value="TreeGrafter"/>
</dbReference>
<keyword evidence="16" id="KW-0539">Nucleus</keyword>
<dbReference type="InterPro" id="IPR043519">
    <property type="entry name" value="NT_sf"/>
</dbReference>
<dbReference type="FunFam" id="3.30.210.10:FF:000001">
    <property type="entry name" value="DNA polymerase lambda"/>
    <property type="match status" value="1"/>
</dbReference>
<dbReference type="GO" id="GO:0005634">
    <property type="term" value="C:nucleus"/>
    <property type="evidence" value="ECO:0007669"/>
    <property type="project" value="UniProtKB-SubCell"/>
</dbReference>
<feature type="compositionally biased region" description="Basic residues" evidence="19">
    <location>
        <begin position="92"/>
        <end position="101"/>
    </location>
</feature>
<feature type="active site" description="Nucleophile; Schiff-base intermediate with DNA; for 5'-dRP lyase activity" evidence="18">
    <location>
        <position position="593"/>
    </location>
</feature>
<protein>
    <recommendedName>
        <fullName evidence="5">DNA polymerase lambda</fullName>
        <ecNumber evidence="4">2.7.7.7</ecNumber>
    </recommendedName>
</protein>
<sequence>MDPGPIEAKAAYFSQLLRLSRTSDGRVYGKRDDDGFDALEEAQRELHRRFFQAAPSSHASTIQQDQAQESAQGPDAEQQETPKPQEQQAHLKASRLRHLTPRKVIPPPRPDSAVVKGTGPGKQRPKGRLGALLDQSAEVIHETPSVGLGKHQDRDGDVIVVADTPLLPRTTTSLKRPLDRALEETSSSPSVNVKAGMAKTATRGNKKGRLSEPKMRPEEEQIFRGLSFFYVPDNDIAPARRLRINRAREFGAVWTRDLRAATHVVVEKKLEWKDVEKMLLLLLLPGDKPEGGEMPRVVNEDYPLDCIQFRAIVDAGQRKYLLNGQPLAGAKDGEPVAGTNESAPVAPVADVRVEETMKTKATASSLPLKPAPRNKSKWDYVPPKGTPSQTSESSWSGPRTRNGVRGVVAVDSQPVVLDVEDGEERTEGSSKNDAEMQDPIVLTGEKDELSEYISMMQEYKDLPLDIDEDDDARSNTNGAEAQLDVNQQSESEDNSPQQRRSTRRIRPTSKTIAFEDRFACNRAGRRDANQNNPNARTIEVLQKMNSYYERTNDPWRTMAYRKAISILKQQTVKITTEEEAYRLPSIGRRLAQKIEEIVTTDKLKRLEYAEKEPSDHALQAFLGIYGVGNKVAEQWIAQGWRTLDDVRKHAKLTASQRIGLEHYEDLNMRIPRSEVTALGEVVRQAAGRIDARVQVIVGGSYRRGAESSHDIDLIVTRPGTEAAGDLKPFLNKLVDRLERDGFLVARLASSRAGGDGSKWHGCCVLPETAAKSVNDDGGQGDAGYRRPIWRRIDFLLVPEAELGAALIYFTGNDIFNRSMRLLASKKGMRLNQRGLYRDVLRGGGGGGGASRVKVTEGQVVERRDERRIFEILGVKWREPWERWC</sequence>
<dbReference type="STRING" id="983965.A0A2T4C3K6"/>
<keyword evidence="22" id="KW-1185">Reference proteome</keyword>
<keyword evidence="9" id="KW-0235">DNA replication</keyword>
<accession>A0A2T4C3K6</accession>
<evidence type="ECO:0000256" key="16">
    <source>
        <dbReference type="ARBA" id="ARBA00023242"/>
    </source>
</evidence>
<comment type="subcellular location">
    <subcellularLocation>
        <location evidence="2">Nucleus</location>
    </subcellularLocation>
</comment>
<keyword evidence="14" id="KW-0234">DNA repair</keyword>
<evidence type="ECO:0000256" key="9">
    <source>
        <dbReference type="ARBA" id="ARBA00022705"/>
    </source>
</evidence>
<name>A0A2T4C3K6_TRILO</name>
<dbReference type="GO" id="GO:0046872">
    <property type="term" value="F:metal ion binding"/>
    <property type="evidence" value="ECO:0007669"/>
    <property type="project" value="UniProtKB-KW"/>
</dbReference>
<dbReference type="CDD" id="cd00141">
    <property type="entry name" value="NT_POLXc"/>
    <property type="match status" value="1"/>
</dbReference>
<evidence type="ECO:0000256" key="2">
    <source>
        <dbReference type="ARBA" id="ARBA00004123"/>
    </source>
</evidence>
<evidence type="ECO:0000256" key="15">
    <source>
        <dbReference type="ARBA" id="ARBA00023239"/>
    </source>
</evidence>
<feature type="domain" description="BRCT" evidence="20">
    <location>
        <begin position="218"/>
        <end position="320"/>
    </location>
</feature>
<evidence type="ECO:0000256" key="19">
    <source>
        <dbReference type="SAM" id="MobiDB-lite"/>
    </source>
</evidence>
<keyword evidence="7" id="KW-0808">Transferase</keyword>
<dbReference type="SUPFAM" id="SSF81585">
    <property type="entry name" value="PsbU/PolX domain-like"/>
    <property type="match status" value="1"/>
</dbReference>
<dbReference type="OrthoDB" id="205514at2759"/>
<evidence type="ECO:0000256" key="10">
    <source>
        <dbReference type="ARBA" id="ARBA00022723"/>
    </source>
</evidence>
<dbReference type="InterPro" id="IPR029398">
    <property type="entry name" value="PolB_thumb"/>
</dbReference>
<dbReference type="PRINTS" id="PR00869">
    <property type="entry name" value="DNAPOLX"/>
</dbReference>
<evidence type="ECO:0000256" key="13">
    <source>
        <dbReference type="ARBA" id="ARBA00023125"/>
    </source>
</evidence>
<evidence type="ECO:0000256" key="4">
    <source>
        <dbReference type="ARBA" id="ARBA00012417"/>
    </source>
</evidence>
<dbReference type="InterPro" id="IPR028207">
    <property type="entry name" value="DNA_pol_B_palm_palm"/>
</dbReference>
<dbReference type="GO" id="GO:0006260">
    <property type="term" value="P:DNA replication"/>
    <property type="evidence" value="ECO:0007669"/>
    <property type="project" value="UniProtKB-KW"/>
</dbReference>
<dbReference type="InterPro" id="IPR027421">
    <property type="entry name" value="DNA_pol_lamdba_lyase_dom_sf"/>
</dbReference>
<evidence type="ECO:0000259" key="20">
    <source>
        <dbReference type="PROSITE" id="PS50172"/>
    </source>
</evidence>
<keyword evidence="8" id="KW-0548">Nucleotidyltransferase</keyword>
<dbReference type="GO" id="GO:0003887">
    <property type="term" value="F:DNA-directed DNA polymerase activity"/>
    <property type="evidence" value="ECO:0007669"/>
    <property type="project" value="UniProtKB-KW"/>
</dbReference>
<keyword evidence="11" id="KW-0227">DNA damage</keyword>
<feature type="region of interest" description="Disordered" evidence="19">
    <location>
        <begin position="359"/>
        <end position="438"/>
    </location>
</feature>
<evidence type="ECO:0000256" key="6">
    <source>
        <dbReference type="ARBA" id="ARBA00022634"/>
    </source>
</evidence>
<evidence type="ECO:0000256" key="7">
    <source>
        <dbReference type="ARBA" id="ARBA00022679"/>
    </source>
</evidence>
<evidence type="ECO:0000256" key="5">
    <source>
        <dbReference type="ARBA" id="ARBA00016513"/>
    </source>
</evidence>
<dbReference type="EMBL" id="KZ679132">
    <property type="protein sequence ID" value="PTB76147.1"/>
    <property type="molecule type" value="Genomic_DNA"/>
</dbReference>
<dbReference type="Pfam" id="PF10391">
    <property type="entry name" value="DNA_pol_lambd_f"/>
    <property type="match status" value="1"/>
</dbReference>
<comment type="similarity">
    <text evidence="3">Belongs to the DNA polymerase type-X family.</text>
</comment>
<keyword evidence="6" id="KW-0237">DNA synthesis</keyword>
<evidence type="ECO:0000256" key="11">
    <source>
        <dbReference type="ARBA" id="ARBA00022763"/>
    </source>
</evidence>
<dbReference type="Pfam" id="PF14716">
    <property type="entry name" value="HHH_8"/>
    <property type="match status" value="1"/>
</dbReference>
<keyword evidence="10" id="KW-0479">Metal-binding</keyword>
<evidence type="ECO:0000256" key="12">
    <source>
        <dbReference type="ARBA" id="ARBA00022932"/>
    </source>
</evidence>
<evidence type="ECO:0000256" key="1">
    <source>
        <dbReference type="ARBA" id="ARBA00001936"/>
    </source>
</evidence>
<organism evidence="21 22">
    <name type="scientific">Trichoderma longibrachiatum ATCC 18648</name>
    <dbReference type="NCBI Taxonomy" id="983965"/>
    <lineage>
        <taxon>Eukaryota</taxon>
        <taxon>Fungi</taxon>
        <taxon>Dikarya</taxon>
        <taxon>Ascomycota</taxon>
        <taxon>Pezizomycotina</taxon>
        <taxon>Sordariomycetes</taxon>
        <taxon>Hypocreomycetidae</taxon>
        <taxon>Hypocreales</taxon>
        <taxon>Hypocreaceae</taxon>
        <taxon>Trichoderma</taxon>
    </lineage>
</organism>
<dbReference type="PRINTS" id="PR00870">
    <property type="entry name" value="DNAPOLXBETA"/>
</dbReference>
<dbReference type="Pfam" id="PF14791">
    <property type="entry name" value="DNA_pol_B_thumb"/>
    <property type="match status" value="1"/>
</dbReference>
<gene>
    <name evidence="21" type="ORF">M440DRAFT_1401605</name>
</gene>
<dbReference type="SUPFAM" id="SSF47802">
    <property type="entry name" value="DNA polymerase beta, N-terminal domain-like"/>
    <property type="match status" value="1"/>
</dbReference>
<evidence type="ECO:0000256" key="3">
    <source>
        <dbReference type="ARBA" id="ARBA00008323"/>
    </source>
</evidence>
<keyword evidence="15" id="KW-0456">Lyase</keyword>
<proteinExistence type="inferred from homology"/>
<evidence type="ECO:0000313" key="21">
    <source>
        <dbReference type="EMBL" id="PTB76147.1"/>
    </source>
</evidence>
<feature type="compositionally biased region" description="Polar residues" evidence="19">
    <location>
        <begin position="474"/>
        <end position="499"/>
    </location>
</feature>
<dbReference type="FunFam" id="1.10.150.110:FF:000005">
    <property type="entry name" value="DNA polymerase POL4"/>
    <property type="match status" value="1"/>
</dbReference>
<comment type="cofactor">
    <cofactor evidence="1">
        <name>Mn(2+)</name>
        <dbReference type="ChEBI" id="CHEBI:29035"/>
    </cofactor>
</comment>
<feature type="compositionally biased region" description="Low complexity" evidence="19">
    <location>
        <begin position="79"/>
        <end position="88"/>
    </location>
</feature>
<evidence type="ECO:0000256" key="14">
    <source>
        <dbReference type="ARBA" id="ARBA00023204"/>
    </source>
</evidence>
<dbReference type="PROSITE" id="PS00522">
    <property type="entry name" value="DNA_POLYMERASE_X"/>
    <property type="match status" value="1"/>
</dbReference>
<evidence type="ECO:0000256" key="8">
    <source>
        <dbReference type="ARBA" id="ARBA00022695"/>
    </source>
</evidence>
<feature type="compositionally biased region" description="Basic and acidic residues" evidence="19">
    <location>
        <begin position="425"/>
        <end position="434"/>
    </location>
</feature>
<dbReference type="GO" id="GO:0003677">
    <property type="term" value="F:DNA binding"/>
    <property type="evidence" value="ECO:0007669"/>
    <property type="project" value="UniProtKB-KW"/>
</dbReference>
<dbReference type="InterPro" id="IPR002008">
    <property type="entry name" value="DNA_pol_X_beta-like"/>
</dbReference>
<dbReference type="Pfam" id="PF14792">
    <property type="entry name" value="DNA_pol_B_palm"/>
    <property type="match status" value="1"/>
</dbReference>
<dbReference type="Gene3D" id="3.30.460.10">
    <property type="entry name" value="Beta Polymerase, domain 2"/>
    <property type="match status" value="1"/>
</dbReference>
<dbReference type="GO" id="GO:0016829">
    <property type="term" value="F:lyase activity"/>
    <property type="evidence" value="ECO:0007669"/>
    <property type="project" value="UniProtKB-KW"/>
</dbReference>